<organism evidence="10 11">
    <name type="scientific">Xenorhabdus beddingii</name>
    <dbReference type="NCBI Taxonomy" id="40578"/>
    <lineage>
        <taxon>Bacteria</taxon>
        <taxon>Pseudomonadati</taxon>
        <taxon>Pseudomonadota</taxon>
        <taxon>Gammaproteobacteria</taxon>
        <taxon>Enterobacterales</taxon>
        <taxon>Morganellaceae</taxon>
        <taxon>Xenorhabdus</taxon>
    </lineage>
</organism>
<dbReference type="EC" id="7.6.2.8" evidence="8"/>
<reference evidence="10 11" key="1">
    <citation type="submission" date="2017-01" db="EMBL/GenBank/DDBJ databases">
        <title>Deconstructing symbiosis and pathogenesis requirements using a combined genomic-metabolomic approach.</title>
        <authorList>
            <person name="Tobias N.J."/>
            <person name="Wolff H."/>
            <person name="Djahanschiri B."/>
            <person name="Ebersberger I."/>
            <person name="Bode H.B."/>
        </authorList>
    </citation>
    <scope>NUCLEOTIDE SEQUENCE [LARGE SCALE GENOMIC DNA]</scope>
    <source>
        <strain evidence="10 11">DSM 4764</strain>
    </source>
</reference>
<dbReference type="PANTHER" id="PTHR42734">
    <property type="entry name" value="METAL TRANSPORT SYSTEM ATP-BINDING PROTEIN TM_0124-RELATED"/>
    <property type="match status" value="1"/>
</dbReference>
<dbReference type="PROSITE" id="PS00211">
    <property type="entry name" value="ABC_TRANSPORTER_1"/>
    <property type="match status" value="1"/>
</dbReference>
<accession>A0A1Y2SP89</accession>
<dbReference type="AlphaFoldDB" id="A0A1Y2SP89"/>
<evidence type="ECO:0000313" key="10">
    <source>
        <dbReference type="EMBL" id="OTA20715.1"/>
    </source>
</evidence>
<comment type="caution">
    <text evidence="8">Lacks conserved residue(s) required for the propagation of feature annotation.</text>
</comment>
<dbReference type="GO" id="GO:0016887">
    <property type="term" value="F:ATP hydrolysis activity"/>
    <property type="evidence" value="ECO:0007669"/>
    <property type="project" value="InterPro"/>
</dbReference>
<dbReference type="InterPro" id="IPR017871">
    <property type="entry name" value="ABC_transporter-like_CS"/>
</dbReference>
<dbReference type="OrthoDB" id="5292475at2"/>
<dbReference type="GO" id="GO:0015420">
    <property type="term" value="F:ABC-type vitamin B12 transporter activity"/>
    <property type="evidence" value="ECO:0007669"/>
    <property type="project" value="UniProtKB-UniRule"/>
</dbReference>
<dbReference type="Proteomes" id="UP000194204">
    <property type="component" value="Unassembled WGS sequence"/>
</dbReference>
<dbReference type="SMART" id="SM00382">
    <property type="entry name" value="AAA"/>
    <property type="match status" value="1"/>
</dbReference>
<dbReference type="RefSeq" id="WP_086112045.1">
    <property type="nucleotide sequence ID" value="NZ_CAWNHF010000178.1"/>
</dbReference>
<comment type="subunit">
    <text evidence="8">The complex is composed of two ATP-binding proteins (BtuD), two transmembrane proteins (BtuC) and a solute-binding protein (BtuF).</text>
</comment>
<evidence type="ECO:0000259" key="9">
    <source>
        <dbReference type="PROSITE" id="PS50893"/>
    </source>
</evidence>
<dbReference type="Gene3D" id="3.40.50.300">
    <property type="entry name" value="P-loop containing nucleotide triphosphate hydrolases"/>
    <property type="match status" value="1"/>
</dbReference>
<feature type="domain" description="ABC transporter" evidence="9">
    <location>
        <begin position="1"/>
        <end position="238"/>
    </location>
</feature>
<dbReference type="InterPro" id="IPR023693">
    <property type="entry name" value="ABC_transptr_BtuD"/>
</dbReference>
<dbReference type="STRING" id="40578.Xbed_01248"/>
<dbReference type="InterPro" id="IPR003439">
    <property type="entry name" value="ABC_transporter-like_ATP-bd"/>
</dbReference>
<dbReference type="SUPFAM" id="SSF52540">
    <property type="entry name" value="P-loop containing nucleoside triphosphate hydrolases"/>
    <property type="match status" value="1"/>
</dbReference>
<evidence type="ECO:0000256" key="3">
    <source>
        <dbReference type="ARBA" id="ARBA00022519"/>
    </source>
</evidence>
<dbReference type="NCBIfam" id="NF002981">
    <property type="entry name" value="PRK03695.1"/>
    <property type="match status" value="1"/>
</dbReference>
<keyword evidence="2 8" id="KW-1003">Cell membrane</keyword>
<keyword evidence="7 8" id="KW-0472">Membrane</keyword>
<keyword evidence="4 8" id="KW-0547">Nucleotide-binding</keyword>
<dbReference type="GO" id="GO:0005886">
    <property type="term" value="C:plasma membrane"/>
    <property type="evidence" value="ECO:0007669"/>
    <property type="project" value="UniProtKB-SubCell"/>
</dbReference>
<evidence type="ECO:0000256" key="7">
    <source>
        <dbReference type="ARBA" id="ARBA00023136"/>
    </source>
</evidence>
<proteinExistence type="inferred from homology"/>
<gene>
    <name evidence="8" type="primary">btuD</name>
    <name evidence="10" type="ORF">Xbed_01248</name>
</gene>
<dbReference type="InterPro" id="IPR003593">
    <property type="entry name" value="AAA+_ATPase"/>
</dbReference>
<comment type="function">
    <text evidence="8">Part of the ABC transporter complex BtuCDF involved in vitamin B12 import. Responsible for energy coupling to the transport system.</text>
</comment>
<evidence type="ECO:0000256" key="6">
    <source>
        <dbReference type="ARBA" id="ARBA00022967"/>
    </source>
</evidence>
<dbReference type="InterPro" id="IPR027417">
    <property type="entry name" value="P-loop_NTPase"/>
</dbReference>
<evidence type="ECO:0000256" key="5">
    <source>
        <dbReference type="ARBA" id="ARBA00022840"/>
    </source>
</evidence>
<comment type="caution">
    <text evidence="10">The sequence shown here is derived from an EMBL/GenBank/DDBJ whole genome shotgun (WGS) entry which is preliminary data.</text>
</comment>
<dbReference type="GO" id="GO:0005524">
    <property type="term" value="F:ATP binding"/>
    <property type="evidence" value="ECO:0007669"/>
    <property type="project" value="UniProtKB-KW"/>
</dbReference>
<dbReference type="Pfam" id="PF00005">
    <property type="entry name" value="ABC_tran"/>
    <property type="match status" value="1"/>
</dbReference>
<keyword evidence="3" id="KW-0997">Cell inner membrane</keyword>
<dbReference type="PANTHER" id="PTHR42734:SF18">
    <property type="entry name" value="VITAMIN B12 IMPORT ATP-BINDING PROTEIN BTUD"/>
    <property type="match status" value="1"/>
</dbReference>
<evidence type="ECO:0000313" key="11">
    <source>
        <dbReference type="Proteomes" id="UP000194204"/>
    </source>
</evidence>
<evidence type="ECO:0000256" key="1">
    <source>
        <dbReference type="ARBA" id="ARBA00022448"/>
    </source>
</evidence>
<dbReference type="PROSITE" id="PS50893">
    <property type="entry name" value="ABC_TRANSPORTER_2"/>
    <property type="match status" value="1"/>
</dbReference>
<name>A0A1Y2SP89_9GAMM</name>
<keyword evidence="5 8" id="KW-0067">ATP-binding</keyword>
<dbReference type="InterPro" id="IPR050153">
    <property type="entry name" value="Metal_Ion_Import_ABC"/>
</dbReference>
<dbReference type="HAMAP" id="MF_01005">
    <property type="entry name" value="BtuD"/>
    <property type="match status" value="1"/>
</dbReference>
<sequence length="255" mass="28304">MTNPPILVLDNVTVSNRLKALSGAVMAGEQIHLVGLNGSGKSTLLSAAAGILSYSGHIHLIGRDLGNYRQHELARCRAWFSQSSSTPIMPVFQYLDMFRPESAPLAQSENVLYELCQQMKLLPLLSSPMGQLSGGEWQRVRLAGTFLQVWPELDPNGRLLLLDEPTNNLDITQQAILDKLIKKFCTLGGAVLLSSHDLNHTYEQANGVWLLSHGKLLASGVPQNVMTERNLSEIFEVKIRHIKNTGYKLWRVSHQ</sequence>
<keyword evidence="1 8" id="KW-0813">Transport</keyword>
<protein>
    <recommendedName>
        <fullName evidence="8">Vitamin B12 import ATP-binding protein BtuD</fullName>
        <ecNumber evidence="8">7.6.2.8</ecNumber>
    </recommendedName>
    <alternativeName>
        <fullName evidence="8">Vitamin B12-transporting ATPase</fullName>
    </alternativeName>
</protein>
<comment type="similarity">
    <text evidence="8">Belongs to the ABC transporter superfamily. Vitamin B12 importer (TC 3.A.1.13.1) family.</text>
</comment>
<comment type="catalytic activity">
    <reaction evidence="8">
        <text>an R-cob(III)alamin(out) + ATP + H2O = an R-cob(III)alamin(in) + ADP + phosphate + H(+)</text>
        <dbReference type="Rhea" id="RHEA:17873"/>
        <dbReference type="ChEBI" id="CHEBI:15377"/>
        <dbReference type="ChEBI" id="CHEBI:15378"/>
        <dbReference type="ChEBI" id="CHEBI:30616"/>
        <dbReference type="ChEBI" id="CHEBI:43474"/>
        <dbReference type="ChEBI" id="CHEBI:140785"/>
        <dbReference type="ChEBI" id="CHEBI:456216"/>
        <dbReference type="EC" id="7.6.2.8"/>
    </reaction>
</comment>
<evidence type="ECO:0000256" key="4">
    <source>
        <dbReference type="ARBA" id="ARBA00022741"/>
    </source>
</evidence>
<dbReference type="EMBL" id="MUBK01000007">
    <property type="protein sequence ID" value="OTA20715.1"/>
    <property type="molecule type" value="Genomic_DNA"/>
</dbReference>
<keyword evidence="6 8" id="KW-1278">Translocase</keyword>
<keyword evidence="11" id="KW-1185">Reference proteome</keyword>
<comment type="subcellular location">
    <subcellularLocation>
        <location evidence="8">Cell membrane</location>
        <topology evidence="8">Peripheral membrane protein</topology>
    </subcellularLocation>
</comment>
<evidence type="ECO:0000256" key="2">
    <source>
        <dbReference type="ARBA" id="ARBA00022475"/>
    </source>
</evidence>
<dbReference type="FunFam" id="3.40.50.300:FF:000462">
    <property type="entry name" value="Vitamin B12 import ATP-binding protein BtuD"/>
    <property type="match status" value="1"/>
</dbReference>
<evidence type="ECO:0000256" key="8">
    <source>
        <dbReference type="HAMAP-Rule" id="MF_01005"/>
    </source>
</evidence>